<keyword evidence="2" id="KW-1185">Reference proteome</keyword>
<sequence>MDLATSLLNCLCGCEHDDAQFGDKHNHNHNHTDGAITEKAPLLEPPPTPTHLTTGETTQATQILAILLHAPIPNNNNPNNPTTTDLTPLLTSTNPALTTTSWTSRLAEHVLHGLEDALKGDHSTWGEALNEAYTRASELARAELASLWEYAQDHPYEVAASVLLTVLALGVLGRLVPGLVRVLGFGRAGPVEGSFAAWWQQLYRGQGWMQVTVTGEREAPKQKPRVKPPDSKGIP</sequence>
<evidence type="ECO:0000313" key="1">
    <source>
        <dbReference type="EMBL" id="KAH6641906.1"/>
    </source>
</evidence>
<reference evidence="1 2" key="1">
    <citation type="journal article" date="2021" name="Nat. Commun.">
        <title>Genetic determinants of endophytism in the Arabidopsis root mycobiome.</title>
        <authorList>
            <person name="Mesny F."/>
            <person name="Miyauchi S."/>
            <person name="Thiergart T."/>
            <person name="Pickel B."/>
            <person name="Atanasova L."/>
            <person name="Karlsson M."/>
            <person name="Huettel B."/>
            <person name="Barry K.W."/>
            <person name="Haridas S."/>
            <person name="Chen C."/>
            <person name="Bauer D."/>
            <person name="Andreopoulos W."/>
            <person name="Pangilinan J."/>
            <person name="LaButti K."/>
            <person name="Riley R."/>
            <person name="Lipzen A."/>
            <person name="Clum A."/>
            <person name="Drula E."/>
            <person name="Henrissat B."/>
            <person name="Kohler A."/>
            <person name="Grigoriev I.V."/>
            <person name="Martin F.M."/>
            <person name="Hacquard S."/>
        </authorList>
    </citation>
    <scope>NUCLEOTIDE SEQUENCE [LARGE SCALE GENOMIC DNA]</scope>
    <source>
        <strain evidence="1 2">MPI-SDFR-AT-0079</strain>
    </source>
</reference>
<evidence type="ECO:0000313" key="2">
    <source>
        <dbReference type="Proteomes" id="UP000724584"/>
    </source>
</evidence>
<protein>
    <submittedName>
        <fullName evidence="1">Uncharacterized protein</fullName>
    </submittedName>
</protein>
<dbReference type="Proteomes" id="UP000724584">
    <property type="component" value="Unassembled WGS sequence"/>
</dbReference>
<gene>
    <name evidence="1" type="ORF">F5144DRAFT_610583</name>
</gene>
<accession>A0ACB7PMG2</accession>
<organism evidence="1 2">
    <name type="scientific">Chaetomium tenue</name>
    <dbReference type="NCBI Taxonomy" id="1854479"/>
    <lineage>
        <taxon>Eukaryota</taxon>
        <taxon>Fungi</taxon>
        <taxon>Dikarya</taxon>
        <taxon>Ascomycota</taxon>
        <taxon>Pezizomycotina</taxon>
        <taxon>Sordariomycetes</taxon>
        <taxon>Sordariomycetidae</taxon>
        <taxon>Sordariales</taxon>
        <taxon>Chaetomiaceae</taxon>
        <taxon>Chaetomium</taxon>
    </lineage>
</organism>
<comment type="caution">
    <text evidence="1">The sequence shown here is derived from an EMBL/GenBank/DDBJ whole genome shotgun (WGS) entry which is preliminary data.</text>
</comment>
<proteinExistence type="predicted"/>
<name>A0ACB7PMG2_9PEZI</name>
<dbReference type="EMBL" id="JAGIZQ010000002">
    <property type="protein sequence ID" value="KAH6641906.1"/>
    <property type="molecule type" value="Genomic_DNA"/>
</dbReference>